<evidence type="ECO:0000313" key="2">
    <source>
        <dbReference type="EMBL" id="KXV16185.1"/>
    </source>
</evidence>
<feature type="transmembrane region" description="Helical" evidence="1">
    <location>
        <begin position="6"/>
        <end position="29"/>
    </location>
</feature>
<keyword evidence="1" id="KW-0812">Transmembrane</keyword>
<feature type="transmembrane region" description="Helical" evidence="1">
    <location>
        <begin position="65"/>
        <end position="90"/>
    </location>
</feature>
<name>A0A149RPI4_9PROT</name>
<keyword evidence="1" id="KW-1133">Transmembrane helix</keyword>
<dbReference type="PATRIC" id="fig|178901.13.peg.2149"/>
<reference evidence="2 3" key="1">
    <citation type="submission" date="2015-06" db="EMBL/GenBank/DDBJ databases">
        <title>Improved classification and identification of acetic acid bacteria using matrix-assisted laser desorption/ionization time-of-flight mass spectrometry; Gluconobacter nephelii and Gluconobacter uchimurae are later heterotypic synonyms of Gluconobacter japonicus and Gluconobacter oxydans, respectively.</title>
        <authorList>
            <person name="Li L."/>
            <person name="Cleenwerck I."/>
            <person name="De Vuyst L."/>
            <person name="Vandamme P."/>
        </authorList>
    </citation>
    <scope>NUCLEOTIDE SEQUENCE [LARGE SCALE GENOMIC DNA]</scope>
    <source>
        <strain evidence="2 3">LMG 1552</strain>
    </source>
</reference>
<dbReference type="Proteomes" id="UP000075526">
    <property type="component" value="Unassembled WGS sequence"/>
</dbReference>
<feature type="transmembrane region" description="Helical" evidence="1">
    <location>
        <begin position="41"/>
        <end position="59"/>
    </location>
</feature>
<sequence>MSSVLFGSALCALAVVCSMAAGVSAYLAAPRQMLLRKALPVGAGLGVASALAGVALGLFCQVVGVFTAVFALAVVLMSVWYLLPICVALARRGQELS</sequence>
<keyword evidence="1" id="KW-0472">Membrane</keyword>
<comment type="caution">
    <text evidence="2">The sequence shown here is derived from an EMBL/GenBank/DDBJ whole genome shotgun (WGS) entry which is preliminary data.</text>
</comment>
<evidence type="ECO:0000313" key="3">
    <source>
        <dbReference type="Proteomes" id="UP000075526"/>
    </source>
</evidence>
<dbReference type="RefSeq" id="WP_061508143.1">
    <property type="nucleotide sequence ID" value="NZ_LHZF01000160.1"/>
</dbReference>
<protein>
    <submittedName>
        <fullName evidence="2">Uncharacterized protein</fullName>
    </submittedName>
</protein>
<organism evidence="2 3">
    <name type="scientific">Acetobacter malorum</name>
    <dbReference type="NCBI Taxonomy" id="178901"/>
    <lineage>
        <taxon>Bacteria</taxon>
        <taxon>Pseudomonadati</taxon>
        <taxon>Pseudomonadota</taxon>
        <taxon>Alphaproteobacteria</taxon>
        <taxon>Acetobacterales</taxon>
        <taxon>Acetobacteraceae</taxon>
        <taxon>Acetobacter</taxon>
    </lineage>
</organism>
<dbReference type="AlphaFoldDB" id="A0A149RPI4"/>
<gene>
    <name evidence="2" type="ORF">AD933_07365</name>
</gene>
<proteinExistence type="predicted"/>
<evidence type="ECO:0000256" key="1">
    <source>
        <dbReference type="SAM" id="Phobius"/>
    </source>
</evidence>
<accession>A0A149RPI4</accession>
<dbReference type="EMBL" id="LHZF01000160">
    <property type="protein sequence ID" value="KXV16185.1"/>
    <property type="molecule type" value="Genomic_DNA"/>
</dbReference>